<sequence length="93" mass="10470">MLAAVKLALRITNTAFDSEIESLIDAARLDLQLSGVRSDKVNDDSDKLIERAITVYCKAHFSLDNPDYERYASSYDSLKRHLTLAGDYIETVE</sequence>
<dbReference type="EMBL" id="CP109617">
    <property type="protein sequence ID" value="WED56179.1"/>
    <property type="molecule type" value="Genomic_DNA"/>
</dbReference>
<proteinExistence type="predicted"/>
<name>A0ABY8B6L6_9BACL</name>
<reference evidence="1 2" key="1">
    <citation type="submission" date="2022-10" db="EMBL/GenBank/DDBJ databases">
        <title>Complete genome sequence of Exiguobacterium profundum TSS-3 isolated from an extremely saline-alkaline spring located in Ixtapa, Chiapas-Mexico.</title>
        <authorList>
            <person name="Rincon-Rosales R."/>
            <person name="Rogel M.A."/>
            <person name="Rincon-Molina C.I."/>
            <person name="Guerrero G."/>
            <person name="Manzano-Gomez L.A."/>
            <person name="Lopez-Lopez A."/>
            <person name="Rincon Molina F.A."/>
            <person name="Martinez-Romero E."/>
        </authorList>
    </citation>
    <scope>NUCLEOTIDE SEQUENCE [LARGE SCALE GENOMIC DNA]</scope>
    <source>
        <strain evidence="1 2">TSS-3</strain>
    </source>
</reference>
<dbReference type="Proteomes" id="UP001219957">
    <property type="component" value="Chromosome"/>
</dbReference>
<evidence type="ECO:0000313" key="2">
    <source>
        <dbReference type="Proteomes" id="UP001219957"/>
    </source>
</evidence>
<accession>A0ABY8B6L6</accession>
<dbReference type="InterPro" id="IPR006450">
    <property type="entry name" value="Phage_HK97_gp6-like"/>
</dbReference>
<organism evidence="1 2">
    <name type="scientific">Exiguobacterium profundum</name>
    <dbReference type="NCBI Taxonomy" id="307643"/>
    <lineage>
        <taxon>Bacteria</taxon>
        <taxon>Bacillati</taxon>
        <taxon>Bacillota</taxon>
        <taxon>Bacilli</taxon>
        <taxon>Bacillales</taxon>
        <taxon>Bacillales Family XII. Incertae Sedis</taxon>
        <taxon>Exiguobacterium</taxon>
    </lineage>
</organism>
<dbReference type="RefSeq" id="WP_275060481.1">
    <property type="nucleotide sequence ID" value="NZ_CP109617.1"/>
</dbReference>
<dbReference type="Pfam" id="PF24829">
    <property type="entry name" value="Phage_connect_2"/>
    <property type="match status" value="1"/>
</dbReference>
<gene>
    <name evidence="1" type="ORF">OE059_04790</name>
</gene>
<dbReference type="InterPro" id="IPR056951">
    <property type="entry name" value="Phage_connect_2"/>
</dbReference>
<evidence type="ECO:0000313" key="1">
    <source>
        <dbReference type="EMBL" id="WED56179.1"/>
    </source>
</evidence>
<protein>
    <submittedName>
        <fullName evidence="1">Head-tail connector protein</fullName>
    </submittedName>
</protein>
<keyword evidence="2" id="KW-1185">Reference proteome</keyword>
<dbReference type="NCBIfam" id="TIGR01560">
    <property type="entry name" value="put_DNA_pack"/>
    <property type="match status" value="1"/>
</dbReference>